<feature type="domain" description="EF-hand" evidence="4">
    <location>
        <begin position="100"/>
        <end position="135"/>
    </location>
</feature>
<evidence type="ECO:0000259" key="4">
    <source>
        <dbReference type="PROSITE" id="PS50222"/>
    </source>
</evidence>
<sequence length="160" mass="18913">MYAEHKQDTQKEKLVSTIRNQCLKNGCGGIKHLSTVFRRMDVDYSKKLCYKELAMGVKSYGMSINDEDLKVLFDILDHDKSGYIDFTEFMHHLRPTMSVSRIQVINEAFNKLDVNNDDELRVDDLKGRFYNIKHHPIIIHFRFTQSPNQIHFRFNCMLHT</sequence>
<organism evidence="5 6">
    <name type="scientific">Lottia gigantea</name>
    <name type="common">Giant owl limpet</name>
    <dbReference type="NCBI Taxonomy" id="225164"/>
    <lineage>
        <taxon>Eukaryota</taxon>
        <taxon>Metazoa</taxon>
        <taxon>Spiralia</taxon>
        <taxon>Lophotrochozoa</taxon>
        <taxon>Mollusca</taxon>
        <taxon>Gastropoda</taxon>
        <taxon>Patellogastropoda</taxon>
        <taxon>Lottioidea</taxon>
        <taxon>Lottiidae</taxon>
        <taxon>Lottia</taxon>
    </lineage>
</organism>
<protein>
    <recommendedName>
        <fullName evidence="4">EF-hand domain-containing protein</fullName>
    </recommendedName>
</protein>
<dbReference type="PROSITE" id="PS50222">
    <property type="entry name" value="EF_HAND_2"/>
    <property type="match status" value="3"/>
</dbReference>
<dbReference type="PROSITE" id="PS00018">
    <property type="entry name" value="EF_HAND_1"/>
    <property type="match status" value="1"/>
</dbReference>
<feature type="domain" description="EF-hand" evidence="4">
    <location>
        <begin position="64"/>
        <end position="99"/>
    </location>
</feature>
<dbReference type="Pfam" id="PF13499">
    <property type="entry name" value="EF-hand_7"/>
    <property type="match status" value="1"/>
</dbReference>
<dbReference type="InterPro" id="IPR011992">
    <property type="entry name" value="EF-hand-dom_pair"/>
</dbReference>
<dbReference type="InterPro" id="IPR051581">
    <property type="entry name" value="Ca-bind"/>
</dbReference>
<keyword evidence="6" id="KW-1185">Reference proteome</keyword>
<dbReference type="GO" id="GO:0005509">
    <property type="term" value="F:calcium ion binding"/>
    <property type="evidence" value="ECO:0007669"/>
    <property type="project" value="InterPro"/>
</dbReference>
<evidence type="ECO:0000313" key="5">
    <source>
        <dbReference type="EMBL" id="ESP04581.1"/>
    </source>
</evidence>
<dbReference type="OrthoDB" id="444540at2759"/>
<dbReference type="Gene3D" id="1.10.238.10">
    <property type="entry name" value="EF-hand"/>
    <property type="match status" value="1"/>
</dbReference>
<accession>V4BAP3</accession>
<evidence type="ECO:0000313" key="6">
    <source>
        <dbReference type="Proteomes" id="UP000030746"/>
    </source>
</evidence>
<dbReference type="GeneID" id="20233743"/>
<dbReference type="OMA" id="NELISHM"/>
<keyword evidence="2" id="KW-0677">Repeat</keyword>
<keyword evidence="1" id="KW-0479">Metal-binding</keyword>
<gene>
    <name evidence="5" type="ORF">LOTGIDRAFT_135934</name>
</gene>
<dbReference type="SMART" id="SM00054">
    <property type="entry name" value="EFh"/>
    <property type="match status" value="3"/>
</dbReference>
<dbReference type="CDD" id="cd00051">
    <property type="entry name" value="EFh"/>
    <property type="match status" value="1"/>
</dbReference>
<evidence type="ECO:0000256" key="1">
    <source>
        <dbReference type="ARBA" id="ARBA00022723"/>
    </source>
</evidence>
<dbReference type="CTD" id="20233743"/>
<dbReference type="HOGENOM" id="CLU_139960_0_0_1"/>
<evidence type="ECO:0000256" key="3">
    <source>
        <dbReference type="ARBA" id="ARBA00022837"/>
    </source>
</evidence>
<keyword evidence="3" id="KW-0106">Calcium</keyword>
<reference evidence="5 6" key="1">
    <citation type="journal article" date="2013" name="Nature">
        <title>Insights into bilaterian evolution from three spiralian genomes.</title>
        <authorList>
            <person name="Simakov O."/>
            <person name="Marletaz F."/>
            <person name="Cho S.J."/>
            <person name="Edsinger-Gonzales E."/>
            <person name="Havlak P."/>
            <person name="Hellsten U."/>
            <person name="Kuo D.H."/>
            <person name="Larsson T."/>
            <person name="Lv J."/>
            <person name="Arendt D."/>
            <person name="Savage R."/>
            <person name="Osoegawa K."/>
            <person name="de Jong P."/>
            <person name="Grimwood J."/>
            <person name="Chapman J.A."/>
            <person name="Shapiro H."/>
            <person name="Aerts A."/>
            <person name="Otillar R.P."/>
            <person name="Terry A.Y."/>
            <person name="Boore J.L."/>
            <person name="Grigoriev I.V."/>
            <person name="Lindberg D.R."/>
            <person name="Seaver E.C."/>
            <person name="Weisblat D.A."/>
            <person name="Putnam N.H."/>
            <person name="Rokhsar D.S."/>
        </authorList>
    </citation>
    <scope>NUCLEOTIDE SEQUENCE [LARGE SCALE GENOMIC DNA]</scope>
</reference>
<feature type="domain" description="EF-hand" evidence="4">
    <location>
        <begin position="28"/>
        <end position="63"/>
    </location>
</feature>
<dbReference type="EMBL" id="KB199699">
    <property type="protein sequence ID" value="ESP04581.1"/>
    <property type="molecule type" value="Genomic_DNA"/>
</dbReference>
<dbReference type="AlphaFoldDB" id="V4BAP3"/>
<evidence type="ECO:0000256" key="2">
    <source>
        <dbReference type="ARBA" id="ARBA00022737"/>
    </source>
</evidence>
<dbReference type="SUPFAM" id="SSF47473">
    <property type="entry name" value="EF-hand"/>
    <property type="match status" value="1"/>
</dbReference>
<dbReference type="PANTHER" id="PTHR34524:SF6">
    <property type="entry name" value="CALCYPHOSINE LIKE"/>
    <property type="match status" value="1"/>
</dbReference>
<dbReference type="KEGG" id="lgi:LOTGIDRAFT_135934"/>
<proteinExistence type="predicted"/>
<dbReference type="InterPro" id="IPR018247">
    <property type="entry name" value="EF_Hand_1_Ca_BS"/>
</dbReference>
<dbReference type="Proteomes" id="UP000030746">
    <property type="component" value="Unassembled WGS sequence"/>
</dbReference>
<dbReference type="PANTHER" id="PTHR34524">
    <property type="entry name" value="CALCYPHOSIN"/>
    <property type="match status" value="1"/>
</dbReference>
<name>V4BAP3_LOTGI</name>
<dbReference type="InterPro" id="IPR002048">
    <property type="entry name" value="EF_hand_dom"/>
</dbReference>
<dbReference type="RefSeq" id="XP_009044750.1">
    <property type="nucleotide sequence ID" value="XM_009046502.1"/>
</dbReference>